<dbReference type="Proteomes" id="UP000184267">
    <property type="component" value="Unassembled WGS sequence"/>
</dbReference>
<dbReference type="PROSITE" id="PS00678">
    <property type="entry name" value="WD_REPEATS_1"/>
    <property type="match status" value="2"/>
</dbReference>
<dbReference type="OMA" id="TYNEHSD"/>
<dbReference type="OrthoDB" id="538223at2759"/>
<feature type="compositionally biased region" description="Basic and acidic residues" evidence="4">
    <location>
        <begin position="445"/>
        <end position="458"/>
    </location>
</feature>
<feature type="repeat" description="WD" evidence="3">
    <location>
        <begin position="717"/>
        <end position="747"/>
    </location>
</feature>
<dbReference type="Gene3D" id="2.130.10.10">
    <property type="entry name" value="YVTN repeat-like/Quinoprotein amine dehydrogenase"/>
    <property type="match status" value="3"/>
</dbReference>
<name>A0A1M2W4T7_TRAPU</name>
<dbReference type="PROSITE" id="PS50294">
    <property type="entry name" value="WD_REPEATS_REGION"/>
    <property type="match status" value="6"/>
</dbReference>
<feature type="repeat" description="WD" evidence="3">
    <location>
        <begin position="675"/>
        <end position="716"/>
    </location>
</feature>
<evidence type="ECO:0000256" key="3">
    <source>
        <dbReference type="PROSITE-ProRule" id="PRU00221"/>
    </source>
</evidence>
<dbReference type="EMBL" id="MNAD01000227">
    <property type="protein sequence ID" value="OJT14869.1"/>
    <property type="molecule type" value="Genomic_DNA"/>
</dbReference>
<evidence type="ECO:0000313" key="5">
    <source>
        <dbReference type="EMBL" id="OJT14869.1"/>
    </source>
</evidence>
<dbReference type="InterPro" id="IPR019775">
    <property type="entry name" value="WD40_repeat_CS"/>
</dbReference>
<dbReference type="PANTHER" id="PTHR19848">
    <property type="entry name" value="WD40 REPEAT PROTEIN"/>
    <property type="match status" value="1"/>
</dbReference>
<dbReference type="SMART" id="SM00320">
    <property type="entry name" value="WD40"/>
    <property type="match status" value="8"/>
</dbReference>
<feature type="region of interest" description="Disordered" evidence="4">
    <location>
        <begin position="437"/>
        <end position="478"/>
    </location>
</feature>
<gene>
    <name evidence="5" type="ORF">TRAPUB_8572</name>
</gene>
<dbReference type="PANTHER" id="PTHR19848:SF8">
    <property type="entry name" value="F-BOX AND WD REPEAT DOMAIN CONTAINING 7"/>
    <property type="match status" value="1"/>
</dbReference>
<feature type="repeat" description="WD" evidence="3">
    <location>
        <begin position="759"/>
        <end position="800"/>
    </location>
</feature>
<comment type="caution">
    <text evidence="5">The sequence shown here is derived from an EMBL/GenBank/DDBJ whole genome shotgun (WGS) entry which is preliminary data.</text>
</comment>
<feature type="repeat" description="WD" evidence="3">
    <location>
        <begin position="801"/>
        <end position="840"/>
    </location>
</feature>
<feature type="repeat" description="WD" evidence="3">
    <location>
        <begin position="596"/>
        <end position="622"/>
    </location>
</feature>
<evidence type="ECO:0000256" key="2">
    <source>
        <dbReference type="ARBA" id="ARBA00022737"/>
    </source>
</evidence>
<evidence type="ECO:0000256" key="4">
    <source>
        <dbReference type="SAM" id="MobiDB-lite"/>
    </source>
</evidence>
<keyword evidence="6" id="KW-1185">Reference proteome</keyword>
<dbReference type="PROSITE" id="PS50082">
    <property type="entry name" value="WD_REPEATS_2"/>
    <property type="match status" value="7"/>
</dbReference>
<dbReference type="PRINTS" id="PR00320">
    <property type="entry name" value="GPROTEINBRPT"/>
</dbReference>
<dbReference type="Pfam" id="PF00400">
    <property type="entry name" value="WD40"/>
    <property type="match status" value="8"/>
</dbReference>
<dbReference type="SUPFAM" id="SSF50978">
    <property type="entry name" value="WD40 repeat-like"/>
    <property type="match status" value="1"/>
</dbReference>
<dbReference type="AlphaFoldDB" id="A0A1M2W4T7"/>
<dbReference type="InterPro" id="IPR011047">
    <property type="entry name" value="Quinoprotein_ADH-like_sf"/>
</dbReference>
<dbReference type="CDD" id="cd00200">
    <property type="entry name" value="WD40"/>
    <property type="match status" value="1"/>
</dbReference>
<evidence type="ECO:0000256" key="1">
    <source>
        <dbReference type="ARBA" id="ARBA00022574"/>
    </source>
</evidence>
<keyword evidence="2" id="KW-0677">Repeat</keyword>
<evidence type="ECO:0000313" key="6">
    <source>
        <dbReference type="Proteomes" id="UP000184267"/>
    </source>
</evidence>
<dbReference type="InterPro" id="IPR036322">
    <property type="entry name" value="WD40_repeat_dom_sf"/>
</dbReference>
<dbReference type="SUPFAM" id="SSF50998">
    <property type="entry name" value="Quinoprotein alcohol dehydrogenase-like"/>
    <property type="match status" value="1"/>
</dbReference>
<reference evidence="5 6" key="1">
    <citation type="submission" date="2016-10" db="EMBL/GenBank/DDBJ databases">
        <title>Genome sequence of the basidiomycete white-rot fungus Trametes pubescens.</title>
        <authorList>
            <person name="Makela M.R."/>
            <person name="Granchi Z."/>
            <person name="Peng M."/>
            <person name="De Vries R.P."/>
            <person name="Grigoriev I."/>
            <person name="Riley R."/>
            <person name="Hilden K."/>
        </authorList>
    </citation>
    <scope>NUCLEOTIDE SEQUENCE [LARGE SCALE GENOMIC DNA]</scope>
    <source>
        <strain evidence="5 6">FBCC735</strain>
    </source>
</reference>
<dbReference type="STRING" id="154538.A0A1M2W4T7"/>
<feature type="compositionally biased region" description="Low complexity" evidence="4">
    <location>
        <begin position="459"/>
        <end position="473"/>
    </location>
</feature>
<organism evidence="5 6">
    <name type="scientific">Trametes pubescens</name>
    <name type="common">White-rot fungus</name>
    <dbReference type="NCBI Taxonomy" id="154538"/>
    <lineage>
        <taxon>Eukaryota</taxon>
        <taxon>Fungi</taxon>
        <taxon>Dikarya</taxon>
        <taxon>Basidiomycota</taxon>
        <taxon>Agaricomycotina</taxon>
        <taxon>Agaricomycetes</taxon>
        <taxon>Polyporales</taxon>
        <taxon>Polyporaceae</taxon>
        <taxon>Trametes</taxon>
    </lineage>
</organism>
<proteinExistence type="predicted"/>
<dbReference type="InterPro" id="IPR001680">
    <property type="entry name" value="WD40_rpt"/>
</dbReference>
<keyword evidence="1 3" id="KW-0853">WD repeat</keyword>
<feature type="repeat" description="WD" evidence="3">
    <location>
        <begin position="547"/>
        <end position="581"/>
    </location>
</feature>
<sequence>MAAWDIYARELYHLGHGFPLWRPDLDPNKPWEVDIADVGWVTDGTFHHLLRCRAREGEPERQPKLLEPSGYERFDPPNLSITGPREKIAQPVLYSRSIKKVEISGGVSLNVPLAGTAPGGSIKFQCADDKGALLLLGPTGRGEETSIQSKRHIINYMRKHLDSWERLANDPLGLELQREDIFFVCGVTKTSRWGVSAFCGTQRGAQGTISCDFGTLGSANMSINIAETTLSGGWYRTGPPSARGSPTRNFAPTPAAMPHALHGALPPRAPFGTSSSSTPVSSYGTAAVASTTSLSAHDSQSGPAMSVPMVPQAAPGIPEKADQCIFFHYYKAKRRFFFLERMEAGAGPHELPTNADDDFATSALLAQDEDNTDDLEFDMPTGELSMNAEVELAIASDLDLYALFKDQDFPVDVAAELKRLKPVVELDENNVGTLSADTTYNRKRVRDELADPARKRQEMSSGDPLDGGDLPEGMDIDDRPAAVMSDDAEHLDKGKEAARHIIGDPSTHEGPVTALAYSADGRYLATGGEDACIIVWYARNGSVKRKLAAHDDTVSALAFSSNGAILASASDYGPIKLWQVEALDQEPQVMDPDVLVRSLAFTPDGSKLLGGASDGKFVMWNMGNLARVDITHRAAVISFIIFSADGKMMATGGTENVCCVWEVVNLDSGTPKWVLEGHRGMVSSASFSLDGRRIITGSDDSSCHIWNMESGEVLVNLHEHSGPVWSVAFSPDGARVVSGSSDTTVRVCNAWTGERLLSFDAHNNMINGVAYSPDGLYIASASSDNTVRLWDAENGKLIRTYNEHSDNVTSVRFSPDGRTLASGANDGTVYIRQLEPGMVA</sequence>
<dbReference type="InterPro" id="IPR015943">
    <property type="entry name" value="WD40/YVTN_repeat-like_dom_sf"/>
</dbReference>
<accession>A0A1M2W4T7</accession>
<protein>
    <submittedName>
        <fullName evidence="5">Vegetative incompatibility protein HET-E-1</fullName>
    </submittedName>
</protein>
<feature type="repeat" description="WD" evidence="3">
    <location>
        <begin position="505"/>
        <end position="546"/>
    </location>
</feature>
<dbReference type="InterPro" id="IPR020472">
    <property type="entry name" value="WD40_PAC1"/>
</dbReference>